<sequence length="62" mass="6672">MLQDEAASTGPTVMEADSVTSRYQFASPVDFDPTSHTSTAHRLRGCLVIKMDAVLYLASLPA</sequence>
<name>A0A836KTD6_LEIEN</name>
<dbReference type="KEGG" id="lenr:94172441"/>
<proteinExistence type="predicted"/>
<dbReference type="EMBL" id="JAFHKP010000025">
    <property type="protein sequence ID" value="KAG5477533.1"/>
    <property type="molecule type" value="Genomic_DNA"/>
</dbReference>
<evidence type="ECO:0000313" key="2">
    <source>
        <dbReference type="Proteomes" id="UP000674179"/>
    </source>
</evidence>
<accession>A0A836KTD6</accession>
<keyword evidence="2" id="KW-1185">Reference proteome</keyword>
<dbReference type="GeneID" id="94172441"/>
<comment type="caution">
    <text evidence="1">The sequence shown here is derived from an EMBL/GenBank/DDBJ whole genome shotgun (WGS) entry which is preliminary data.</text>
</comment>
<dbReference type="RefSeq" id="XP_067692473.1">
    <property type="nucleotide sequence ID" value="XM_067836931.1"/>
</dbReference>
<dbReference type="AlphaFoldDB" id="A0A836KTD6"/>
<gene>
    <name evidence="1" type="ORF">CUR178_05238</name>
</gene>
<reference evidence="1 2" key="1">
    <citation type="submission" date="2021-02" db="EMBL/GenBank/DDBJ databases">
        <title>Leishmania (Mundinia) enrietti genome sequencing and assembly.</title>
        <authorList>
            <person name="Almutairi H."/>
            <person name="Gatherer D."/>
        </authorList>
    </citation>
    <scope>NUCLEOTIDE SEQUENCE [LARGE SCALE GENOMIC DNA]</scope>
    <source>
        <strain evidence="1">CUR178</strain>
    </source>
</reference>
<organism evidence="1 2">
    <name type="scientific">Leishmania enriettii</name>
    <dbReference type="NCBI Taxonomy" id="5663"/>
    <lineage>
        <taxon>Eukaryota</taxon>
        <taxon>Discoba</taxon>
        <taxon>Euglenozoa</taxon>
        <taxon>Kinetoplastea</taxon>
        <taxon>Metakinetoplastina</taxon>
        <taxon>Trypanosomatida</taxon>
        <taxon>Trypanosomatidae</taxon>
        <taxon>Leishmaniinae</taxon>
        <taxon>Leishmania</taxon>
    </lineage>
</organism>
<dbReference type="OrthoDB" id="272685at2759"/>
<evidence type="ECO:0000313" key="1">
    <source>
        <dbReference type="EMBL" id="KAG5477533.1"/>
    </source>
</evidence>
<protein>
    <submittedName>
        <fullName evidence="1">Uncharacterized protein</fullName>
    </submittedName>
</protein>
<dbReference type="Proteomes" id="UP000674179">
    <property type="component" value="Chromosome 25"/>
</dbReference>